<sequence>MEPTAVDMACFIKDAQEAAAPSPSPVKWEMTSGPSSLYSSPMHSVAHLFSSLMVVSGGMIAMQSSCPGQV</sequence>
<evidence type="ECO:0000313" key="1">
    <source>
        <dbReference type="EnsemblMetazoa" id="G31398.1:cds"/>
    </source>
</evidence>
<accession>A0A8W8M311</accession>
<evidence type="ECO:0000313" key="2">
    <source>
        <dbReference type="Proteomes" id="UP000005408"/>
    </source>
</evidence>
<protein>
    <submittedName>
        <fullName evidence="1">Uncharacterized protein</fullName>
    </submittedName>
</protein>
<dbReference type="AlphaFoldDB" id="A0A8W8M311"/>
<proteinExistence type="predicted"/>
<keyword evidence="2" id="KW-1185">Reference proteome</keyword>
<dbReference type="EnsemblMetazoa" id="G31398.1">
    <property type="protein sequence ID" value="G31398.1:cds"/>
    <property type="gene ID" value="G31398"/>
</dbReference>
<organism evidence="1 2">
    <name type="scientific">Magallana gigas</name>
    <name type="common">Pacific oyster</name>
    <name type="synonym">Crassostrea gigas</name>
    <dbReference type="NCBI Taxonomy" id="29159"/>
    <lineage>
        <taxon>Eukaryota</taxon>
        <taxon>Metazoa</taxon>
        <taxon>Spiralia</taxon>
        <taxon>Lophotrochozoa</taxon>
        <taxon>Mollusca</taxon>
        <taxon>Bivalvia</taxon>
        <taxon>Autobranchia</taxon>
        <taxon>Pteriomorphia</taxon>
        <taxon>Ostreida</taxon>
        <taxon>Ostreoidea</taxon>
        <taxon>Ostreidae</taxon>
        <taxon>Magallana</taxon>
    </lineage>
</organism>
<dbReference type="Proteomes" id="UP000005408">
    <property type="component" value="Unassembled WGS sequence"/>
</dbReference>
<reference evidence="1" key="1">
    <citation type="submission" date="2022-08" db="UniProtKB">
        <authorList>
            <consortium name="EnsemblMetazoa"/>
        </authorList>
    </citation>
    <scope>IDENTIFICATION</scope>
    <source>
        <strain evidence="1">05x7-T-G4-1.051#20</strain>
    </source>
</reference>
<name>A0A8W8M311_MAGGI</name>